<accession>A0A9P9YMC5</accession>
<reference evidence="2" key="1">
    <citation type="journal article" date="2023" name="Genome Biol. Evol.">
        <title>Long-read-based Genome Assembly of Drosophila gunungcola Reveals Fewer Chemosensory Genes in Flower-breeding Species.</title>
        <authorList>
            <person name="Negi A."/>
            <person name="Liao B.Y."/>
            <person name="Yeh S.D."/>
        </authorList>
    </citation>
    <scope>NUCLEOTIDE SEQUENCE</scope>
    <source>
        <strain evidence="2">Sukarami</strain>
    </source>
</reference>
<sequence>MAIGCVENLSRAPTTWHALISSGNGMKRESLRSGRKGTGCSSADCSAEA</sequence>
<feature type="compositionally biased region" description="Polar residues" evidence="1">
    <location>
        <begin position="39"/>
        <end position="49"/>
    </location>
</feature>
<evidence type="ECO:0000313" key="3">
    <source>
        <dbReference type="Proteomes" id="UP001059596"/>
    </source>
</evidence>
<dbReference type="AlphaFoldDB" id="A0A9P9YMC5"/>
<evidence type="ECO:0000313" key="2">
    <source>
        <dbReference type="EMBL" id="KAI8039552.1"/>
    </source>
</evidence>
<gene>
    <name evidence="2" type="ORF">M5D96_006966</name>
</gene>
<name>A0A9P9YMC5_9MUSC</name>
<feature type="region of interest" description="Disordered" evidence="1">
    <location>
        <begin position="24"/>
        <end position="49"/>
    </location>
</feature>
<keyword evidence="3" id="KW-1185">Reference proteome</keyword>
<organism evidence="2 3">
    <name type="scientific">Drosophila gunungcola</name>
    <name type="common">fruit fly</name>
    <dbReference type="NCBI Taxonomy" id="103775"/>
    <lineage>
        <taxon>Eukaryota</taxon>
        <taxon>Metazoa</taxon>
        <taxon>Ecdysozoa</taxon>
        <taxon>Arthropoda</taxon>
        <taxon>Hexapoda</taxon>
        <taxon>Insecta</taxon>
        <taxon>Pterygota</taxon>
        <taxon>Neoptera</taxon>
        <taxon>Endopterygota</taxon>
        <taxon>Diptera</taxon>
        <taxon>Brachycera</taxon>
        <taxon>Muscomorpha</taxon>
        <taxon>Ephydroidea</taxon>
        <taxon>Drosophilidae</taxon>
        <taxon>Drosophila</taxon>
        <taxon>Sophophora</taxon>
    </lineage>
</organism>
<dbReference type="EMBL" id="JAMKOV010000005">
    <property type="protein sequence ID" value="KAI8039552.1"/>
    <property type="molecule type" value="Genomic_DNA"/>
</dbReference>
<evidence type="ECO:0000256" key="1">
    <source>
        <dbReference type="SAM" id="MobiDB-lite"/>
    </source>
</evidence>
<dbReference type="Proteomes" id="UP001059596">
    <property type="component" value="Unassembled WGS sequence"/>
</dbReference>
<protein>
    <submittedName>
        <fullName evidence="2">Uncharacterized protein</fullName>
    </submittedName>
</protein>
<proteinExistence type="predicted"/>
<comment type="caution">
    <text evidence="2">The sequence shown here is derived from an EMBL/GenBank/DDBJ whole genome shotgun (WGS) entry which is preliminary data.</text>
</comment>